<evidence type="ECO:0000313" key="1">
    <source>
        <dbReference type="EMBL" id="SVD09608.1"/>
    </source>
</evidence>
<name>A0A382SK87_9ZZZZ</name>
<dbReference type="GO" id="GO:0016799">
    <property type="term" value="F:hydrolase activity, hydrolyzing N-glycosyl compounds"/>
    <property type="evidence" value="ECO:0007669"/>
    <property type="project" value="InterPro"/>
</dbReference>
<organism evidence="1">
    <name type="scientific">marine metagenome</name>
    <dbReference type="NCBI Taxonomy" id="408172"/>
    <lineage>
        <taxon>unclassified sequences</taxon>
        <taxon>metagenomes</taxon>
        <taxon>ecological metagenomes</taxon>
    </lineage>
</organism>
<protein>
    <recommendedName>
        <fullName evidence="2">Inosine/uridine-preferring nucleoside hydrolase domain-containing protein</fullName>
    </recommendedName>
</protein>
<dbReference type="SUPFAM" id="SSF53590">
    <property type="entry name" value="Nucleoside hydrolase"/>
    <property type="match status" value="1"/>
</dbReference>
<gene>
    <name evidence="1" type="ORF">METZ01_LOCUS362462</name>
</gene>
<dbReference type="EMBL" id="UINC01129312">
    <property type="protein sequence ID" value="SVD09608.1"/>
    <property type="molecule type" value="Genomic_DNA"/>
</dbReference>
<dbReference type="InterPro" id="IPR036452">
    <property type="entry name" value="Ribo_hydro-like"/>
</dbReference>
<dbReference type="AlphaFoldDB" id="A0A382SK87"/>
<feature type="non-terminal residue" evidence="1">
    <location>
        <position position="1"/>
    </location>
</feature>
<sequence length="131" mass="14899">DLKAAQVVFYSGVPFVQIPCFPVASHLLTTLAELERFVQGRGTIGDYLVELFTAYSKDHSAYSKVIWDISAIAWLLDASWVPSDVVHSPILTDQYTWSHKPSRHFMRVARTVRRDAIFRDLFEKLAKRAGS</sequence>
<dbReference type="Gene3D" id="3.90.245.10">
    <property type="entry name" value="Ribonucleoside hydrolase-like"/>
    <property type="match status" value="1"/>
</dbReference>
<evidence type="ECO:0008006" key="2">
    <source>
        <dbReference type="Google" id="ProtNLM"/>
    </source>
</evidence>
<proteinExistence type="predicted"/>
<reference evidence="1" key="1">
    <citation type="submission" date="2018-05" db="EMBL/GenBank/DDBJ databases">
        <authorList>
            <person name="Lanie J.A."/>
            <person name="Ng W.-L."/>
            <person name="Kazmierczak K.M."/>
            <person name="Andrzejewski T.M."/>
            <person name="Davidsen T.M."/>
            <person name="Wayne K.J."/>
            <person name="Tettelin H."/>
            <person name="Glass J.I."/>
            <person name="Rusch D."/>
            <person name="Podicherti R."/>
            <person name="Tsui H.-C.T."/>
            <person name="Winkler M.E."/>
        </authorList>
    </citation>
    <scope>NUCLEOTIDE SEQUENCE</scope>
</reference>
<accession>A0A382SK87</accession>